<dbReference type="PROSITE" id="PS50850">
    <property type="entry name" value="MFS"/>
    <property type="match status" value="1"/>
</dbReference>
<dbReference type="PROSITE" id="PS51257">
    <property type="entry name" value="PROKAR_LIPOPROTEIN"/>
    <property type="match status" value="1"/>
</dbReference>
<keyword evidence="4 9" id="KW-0812">Transmembrane</keyword>
<evidence type="ECO:0000256" key="6">
    <source>
        <dbReference type="ARBA" id="ARBA00023136"/>
    </source>
</evidence>
<feature type="transmembrane region" description="Helical" evidence="9">
    <location>
        <begin position="189"/>
        <end position="208"/>
    </location>
</feature>
<dbReference type="InterPro" id="IPR005829">
    <property type="entry name" value="Sugar_transporter_CS"/>
</dbReference>
<feature type="compositionally biased region" description="Basic and acidic residues" evidence="8">
    <location>
        <begin position="517"/>
        <end position="531"/>
    </location>
</feature>
<evidence type="ECO:0000313" key="12">
    <source>
        <dbReference type="Proteomes" id="UP000001261"/>
    </source>
</evidence>
<evidence type="ECO:0000313" key="11">
    <source>
        <dbReference type="EMBL" id="EAS28160.3"/>
    </source>
</evidence>
<keyword evidence="3 7" id="KW-0813">Transport</keyword>
<protein>
    <submittedName>
        <fullName evidence="11">Sugar porter (SP) family MFS transporter</fullName>
    </submittedName>
</protein>
<evidence type="ECO:0000256" key="4">
    <source>
        <dbReference type="ARBA" id="ARBA00022692"/>
    </source>
</evidence>
<dbReference type="Proteomes" id="UP000001261">
    <property type="component" value="Unassembled WGS sequence"/>
</dbReference>
<reference evidence="12" key="2">
    <citation type="journal article" date="2010" name="Genome Res.">
        <title>Population genomic sequencing of Coccidioides fungi reveals recent hybridization and transposon control.</title>
        <authorList>
            <person name="Neafsey D.E."/>
            <person name="Barker B.M."/>
            <person name="Sharpton T.J."/>
            <person name="Stajich J.E."/>
            <person name="Park D.J."/>
            <person name="Whiston E."/>
            <person name="Hung C.-Y."/>
            <person name="McMahan C."/>
            <person name="White J."/>
            <person name="Sykes S."/>
            <person name="Heiman D."/>
            <person name="Young S."/>
            <person name="Zeng Q."/>
            <person name="Abouelleil A."/>
            <person name="Aftuck L."/>
            <person name="Bessette D."/>
            <person name="Brown A."/>
            <person name="FitzGerald M."/>
            <person name="Lui A."/>
            <person name="Macdonald J.P."/>
            <person name="Priest M."/>
            <person name="Orbach M.J."/>
            <person name="Galgiani J.N."/>
            <person name="Kirkland T.N."/>
            <person name="Cole G.T."/>
            <person name="Birren B.W."/>
            <person name="Henn M.R."/>
            <person name="Taylor J.W."/>
            <person name="Rounsley S.D."/>
        </authorList>
    </citation>
    <scope>GENOME REANNOTATION</scope>
    <source>
        <strain evidence="12">RS</strain>
    </source>
</reference>
<dbReference type="Gene3D" id="1.20.1250.20">
    <property type="entry name" value="MFS general substrate transporter like domains"/>
    <property type="match status" value="1"/>
</dbReference>
<dbReference type="InterPro" id="IPR005828">
    <property type="entry name" value="MFS_sugar_transport-like"/>
</dbReference>
<dbReference type="GO" id="GO:0005351">
    <property type="term" value="F:carbohydrate:proton symporter activity"/>
    <property type="evidence" value="ECO:0007669"/>
    <property type="project" value="TreeGrafter"/>
</dbReference>
<evidence type="ECO:0000256" key="8">
    <source>
        <dbReference type="SAM" id="MobiDB-lite"/>
    </source>
</evidence>
<dbReference type="GeneID" id="4559085"/>
<evidence type="ECO:0000259" key="10">
    <source>
        <dbReference type="PROSITE" id="PS50850"/>
    </source>
</evidence>
<dbReference type="OMA" id="ACSYGMA"/>
<feature type="transmembrane region" description="Helical" evidence="9">
    <location>
        <begin position="440"/>
        <end position="461"/>
    </location>
</feature>
<accession>J3K267</accession>
<dbReference type="InterPro" id="IPR036259">
    <property type="entry name" value="MFS_trans_sf"/>
</dbReference>
<dbReference type="PANTHER" id="PTHR48022">
    <property type="entry name" value="PLASTIDIC GLUCOSE TRANSPORTER 4"/>
    <property type="match status" value="1"/>
</dbReference>
<feature type="region of interest" description="Disordered" evidence="8">
    <location>
        <begin position="500"/>
        <end position="531"/>
    </location>
</feature>
<evidence type="ECO:0000256" key="3">
    <source>
        <dbReference type="ARBA" id="ARBA00022448"/>
    </source>
</evidence>
<dbReference type="InterPro" id="IPR020846">
    <property type="entry name" value="MFS_dom"/>
</dbReference>
<sequence length="531" mass="58009">MGKLVPNAFNLAVVIFVALGSTACSYGMAIISSTIGQPSFYHDFNLAKQGEPGYGRTSSLIGAMNGLNSAGSAFGCAFLSWSADRYGRLRSLQIGSLILVIGAALCAGSVNMAMFLVARFIAGFGIGILVTGIPMYQAEASAPSSRGFMVSMHGIMFAVGYSLASWIGFGCYFMSAAGNMSSFAWRFPLAFQAAPAILLIIGSPWLPYSPRWLLEKGRSEEAREVLIRLHRTADDPQNIEAEKEFFQMKKQLELDREIKQNTGKWDILKTGPNRRRALVGFALMFGNQFTGVLIIANYGVLLYASLGMKTFMPLLLSALWVTASFPGNVFTAFFVDRLGRRFFLLTGLGGILFTLIMECWTQAVYLGTDNAAGQKAAVFFLFLFIFFWSTFIDATQFLYLAEIFPTQTRSQGMALGMAGMFAATIILLISGPIALDQITWKFFFVLIIPTALHLAGVYFFYPETKQRSLEDINAAFGEKVAVRLYGATEEEEEMYAKALEAREPGASGDMGTIPSSEDEKSAAHVEAASKV</sequence>
<feature type="transmembrane region" description="Helical" evidence="9">
    <location>
        <begin position="60"/>
        <end position="80"/>
    </location>
</feature>
<keyword evidence="6 9" id="KW-0472">Membrane</keyword>
<dbReference type="InterPro" id="IPR050360">
    <property type="entry name" value="MFS_Sugar_Transporters"/>
</dbReference>
<dbReference type="PROSITE" id="PS00217">
    <property type="entry name" value="SUGAR_TRANSPORT_2"/>
    <property type="match status" value="1"/>
</dbReference>
<feature type="transmembrane region" description="Helical" evidence="9">
    <location>
        <begin position="92"/>
        <end position="110"/>
    </location>
</feature>
<dbReference type="PANTHER" id="PTHR48022:SF38">
    <property type="entry name" value="MAJOR FACILITATOR SUPERFAMILY (MFS) PROFILE DOMAIN-CONTAINING PROTEIN-RELATED"/>
    <property type="match status" value="1"/>
</dbReference>
<dbReference type="VEuPathDB" id="FungiDB:CIMG_09364"/>
<dbReference type="PROSITE" id="PS00216">
    <property type="entry name" value="SUGAR_TRANSPORT_1"/>
    <property type="match status" value="1"/>
</dbReference>
<comment type="similarity">
    <text evidence="2 7">Belongs to the major facilitator superfamily. Sugar transporter (TC 2.A.1.1) family.</text>
</comment>
<feature type="transmembrane region" description="Helical" evidence="9">
    <location>
        <begin position="148"/>
        <end position="169"/>
    </location>
</feature>
<dbReference type="Pfam" id="PF00083">
    <property type="entry name" value="Sugar_tr"/>
    <property type="match status" value="1"/>
</dbReference>
<evidence type="ECO:0000256" key="1">
    <source>
        <dbReference type="ARBA" id="ARBA00004141"/>
    </source>
</evidence>
<dbReference type="KEGG" id="cim:CIMG_09364"/>
<organism evidence="11 12">
    <name type="scientific">Coccidioides immitis (strain RS)</name>
    <name type="common">Valley fever fungus</name>
    <dbReference type="NCBI Taxonomy" id="246410"/>
    <lineage>
        <taxon>Eukaryota</taxon>
        <taxon>Fungi</taxon>
        <taxon>Dikarya</taxon>
        <taxon>Ascomycota</taxon>
        <taxon>Pezizomycotina</taxon>
        <taxon>Eurotiomycetes</taxon>
        <taxon>Eurotiomycetidae</taxon>
        <taxon>Onygenales</taxon>
        <taxon>Onygenaceae</taxon>
        <taxon>Coccidioides</taxon>
    </lineage>
</organism>
<dbReference type="InParanoid" id="J3K267"/>
<dbReference type="EMBL" id="GG704915">
    <property type="protein sequence ID" value="EAS28160.3"/>
    <property type="molecule type" value="Genomic_DNA"/>
</dbReference>
<feature type="transmembrane region" description="Helical" evidence="9">
    <location>
        <begin position="277"/>
        <end position="299"/>
    </location>
</feature>
<dbReference type="RefSeq" id="XP_001239743.1">
    <property type="nucleotide sequence ID" value="XM_001239742.1"/>
</dbReference>
<dbReference type="NCBIfam" id="TIGR00879">
    <property type="entry name" value="SP"/>
    <property type="match status" value="1"/>
</dbReference>
<proteinExistence type="inferred from homology"/>
<dbReference type="FunFam" id="1.20.1250.20:FF:000134">
    <property type="entry name" value="MFS sugar transporter protein"/>
    <property type="match status" value="1"/>
</dbReference>
<dbReference type="InterPro" id="IPR003663">
    <property type="entry name" value="Sugar/inositol_transpt"/>
</dbReference>
<feature type="transmembrane region" description="Helical" evidence="9">
    <location>
        <begin position="311"/>
        <end position="335"/>
    </location>
</feature>
<evidence type="ECO:0000256" key="5">
    <source>
        <dbReference type="ARBA" id="ARBA00022989"/>
    </source>
</evidence>
<evidence type="ECO:0000256" key="7">
    <source>
        <dbReference type="RuleBase" id="RU003346"/>
    </source>
</evidence>
<dbReference type="PRINTS" id="PR00171">
    <property type="entry name" value="SUGRTRNSPORT"/>
</dbReference>
<feature type="transmembrane region" description="Helical" evidence="9">
    <location>
        <begin position="377"/>
        <end position="401"/>
    </location>
</feature>
<keyword evidence="5 9" id="KW-1133">Transmembrane helix</keyword>
<dbReference type="OrthoDB" id="6612291at2759"/>
<dbReference type="GO" id="GO:0016020">
    <property type="term" value="C:membrane"/>
    <property type="evidence" value="ECO:0007669"/>
    <property type="project" value="UniProtKB-SubCell"/>
</dbReference>
<gene>
    <name evidence="11" type="ORF">CIMG_09364</name>
</gene>
<comment type="subcellular location">
    <subcellularLocation>
        <location evidence="1">Membrane</location>
        <topology evidence="1">Multi-pass membrane protein</topology>
    </subcellularLocation>
</comment>
<evidence type="ECO:0000256" key="9">
    <source>
        <dbReference type="SAM" id="Phobius"/>
    </source>
</evidence>
<keyword evidence="12" id="KW-1185">Reference proteome</keyword>
<dbReference type="SUPFAM" id="SSF103473">
    <property type="entry name" value="MFS general substrate transporter"/>
    <property type="match status" value="1"/>
</dbReference>
<feature type="transmembrane region" description="Helical" evidence="9">
    <location>
        <begin position="413"/>
        <end position="434"/>
    </location>
</feature>
<evidence type="ECO:0000256" key="2">
    <source>
        <dbReference type="ARBA" id="ARBA00010992"/>
    </source>
</evidence>
<feature type="transmembrane region" description="Helical" evidence="9">
    <location>
        <begin position="116"/>
        <end position="136"/>
    </location>
</feature>
<reference evidence="12" key="1">
    <citation type="journal article" date="2009" name="Genome Res.">
        <title>Comparative genomic analyses of the human fungal pathogens Coccidioides and their relatives.</title>
        <authorList>
            <person name="Sharpton T.J."/>
            <person name="Stajich J.E."/>
            <person name="Rounsley S.D."/>
            <person name="Gardner M.J."/>
            <person name="Wortman J.R."/>
            <person name="Jordar V.S."/>
            <person name="Maiti R."/>
            <person name="Kodira C.D."/>
            <person name="Neafsey D.E."/>
            <person name="Zeng Q."/>
            <person name="Hung C.-Y."/>
            <person name="McMahan C."/>
            <person name="Muszewska A."/>
            <person name="Grynberg M."/>
            <person name="Mandel M.A."/>
            <person name="Kellner E.M."/>
            <person name="Barker B.M."/>
            <person name="Galgiani J.N."/>
            <person name="Orbach M.J."/>
            <person name="Kirkland T.N."/>
            <person name="Cole G.T."/>
            <person name="Henn M.R."/>
            <person name="Birren B.W."/>
            <person name="Taylor J.W."/>
        </authorList>
    </citation>
    <scope>NUCLEOTIDE SEQUENCE [LARGE SCALE GENOMIC DNA]</scope>
    <source>
        <strain evidence="12">RS</strain>
    </source>
</reference>
<name>J3K267_COCIM</name>
<feature type="transmembrane region" description="Helical" evidence="9">
    <location>
        <begin position="342"/>
        <end position="365"/>
    </location>
</feature>
<dbReference type="AlphaFoldDB" id="J3K267"/>
<feature type="domain" description="Major facilitator superfamily (MFS) profile" evidence="10">
    <location>
        <begin position="13"/>
        <end position="465"/>
    </location>
</feature>